<dbReference type="OrthoDB" id="162251at2157"/>
<dbReference type="NCBIfam" id="NF041369">
    <property type="entry name" value="Dhydh_Halo"/>
    <property type="match status" value="1"/>
</dbReference>
<gene>
    <name evidence="6" type="ordered locus">HacjB3_13315</name>
    <name evidence="7" type="ORF">C497_08519</name>
</gene>
<keyword evidence="2" id="KW-0520">NAD</keyword>
<reference evidence="6 8" key="1">
    <citation type="journal article" date="2010" name="J. Bacteriol.">
        <title>Complete genome sequence of Halalkalicoccus jeotgali B3(T), an extremely halophilic archaeon.</title>
        <authorList>
            <person name="Roh S.W."/>
            <person name="Nam Y.D."/>
            <person name="Nam S.H."/>
            <person name="Choi S.H."/>
            <person name="Park H.S."/>
            <person name="Bae J.W."/>
        </authorList>
    </citation>
    <scope>NUCLEOTIDE SEQUENCE [LARGE SCALE GENOMIC DNA]</scope>
    <source>
        <strain evidence="6">B3</strain>
        <strain evidence="8">DSM 18796 / CECT 7217 / JCM 14584 / KCTC 4019 / B3</strain>
    </source>
</reference>
<dbReference type="Pfam" id="PF02826">
    <property type="entry name" value="2-Hacid_dh_C"/>
    <property type="match status" value="1"/>
</dbReference>
<dbReference type="AlphaFoldDB" id="D8J7M4"/>
<dbReference type="InterPro" id="IPR054891">
    <property type="entry name" value="Dhydh_Halo"/>
</dbReference>
<dbReference type="Gene3D" id="3.40.50.720">
    <property type="entry name" value="NAD(P)-binding Rossmann-like Domain"/>
    <property type="match status" value="2"/>
</dbReference>
<feature type="domain" description="D-isomer specific 2-hydroxyacid dehydrogenase catalytic" evidence="4">
    <location>
        <begin position="42"/>
        <end position="307"/>
    </location>
</feature>
<dbReference type="InterPro" id="IPR006140">
    <property type="entry name" value="D-isomer_DH_NAD-bd"/>
</dbReference>
<evidence type="ECO:0000313" key="8">
    <source>
        <dbReference type="Proteomes" id="UP000000390"/>
    </source>
</evidence>
<keyword evidence="1 3" id="KW-0560">Oxidoreductase</keyword>
<dbReference type="RefSeq" id="WP_008416003.1">
    <property type="nucleotide sequence ID" value="NC_014297.1"/>
</dbReference>
<dbReference type="PATRIC" id="fig|795797.18.peg.2664"/>
<name>D8J7M4_HALJB</name>
<dbReference type="GeneID" id="9420479"/>
<dbReference type="SUPFAM" id="SSF52283">
    <property type="entry name" value="Formate/glycerate dehydrogenase catalytic domain-like"/>
    <property type="match status" value="1"/>
</dbReference>
<evidence type="ECO:0000259" key="4">
    <source>
        <dbReference type="Pfam" id="PF00389"/>
    </source>
</evidence>
<evidence type="ECO:0000259" key="5">
    <source>
        <dbReference type="Pfam" id="PF02826"/>
    </source>
</evidence>
<evidence type="ECO:0000313" key="9">
    <source>
        <dbReference type="Proteomes" id="UP000011645"/>
    </source>
</evidence>
<evidence type="ECO:0000256" key="2">
    <source>
        <dbReference type="ARBA" id="ARBA00023027"/>
    </source>
</evidence>
<evidence type="ECO:0000313" key="6">
    <source>
        <dbReference type="EMBL" id="ADJ16044.1"/>
    </source>
</evidence>
<feature type="domain" description="D-isomer specific 2-hydroxyacid dehydrogenase NAD-binding" evidence="5">
    <location>
        <begin position="100"/>
        <end position="276"/>
    </location>
</feature>
<dbReference type="HOGENOM" id="CLU_019796_1_0_2"/>
<keyword evidence="9" id="KW-1185">Reference proteome</keyword>
<dbReference type="InterPro" id="IPR006139">
    <property type="entry name" value="D-isomer_2_OHA_DH_cat_dom"/>
</dbReference>
<evidence type="ECO:0000313" key="7">
    <source>
        <dbReference type="EMBL" id="ELY38140.1"/>
    </source>
</evidence>
<dbReference type="STRING" id="795797.HacjB3_13315"/>
<dbReference type="Proteomes" id="UP000011645">
    <property type="component" value="Unassembled WGS sequence"/>
</dbReference>
<dbReference type="eggNOG" id="arCOG01757">
    <property type="taxonomic scope" value="Archaea"/>
</dbReference>
<organism evidence="6 8">
    <name type="scientific">Halalkalicoccus jeotgali (strain DSM 18796 / CECT 7217 / JCM 14584 / KCTC 4019 / B3)</name>
    <dbReference type="NCBI Taxonomy" id="795797"/>
    <lineage>
        <taxon>Archaea</taxon>
        <taxon>Methanobacteriati</taxon>
        <taxon>Methanobacteriota</taxon>
        <taxon>Stenosarchaea group</taxon>
        <taxon>Halobacteria</taxon>
        <taxon>Halobacteriales</taxon>
        <taxon>Halococcaceae</taxon>
        <taxon>Halalkalicoccus</taxon>
    </lineage>
</organism>
<dbReference type="EMBL" id="CP002062">
    <property type="protein sequence ID" value="ADJ16044.1"/>
    <property type="molecule type" value="Genomic_DNA"/>
</dbReference>
<sequence length="308" mass="33578">MHVERLGIHDSVSAVFPPERLCEALADLHPEVVVVDDAAAISACDAVVTFAHEEAFLDLEWIHSIQAGYDRFPLPELEDRGIVLTNSTGIHGDSVGETVLGYMLGVSRRLQQYARQQERREWDKPDWDVPFTLAGESVCVVGLGTLGRGIADRADAIGMTVTGVRRSEEPVEGVDRVYASEDLHEAISGVRFVALATPLNEHTRGLIGEAELAAMDEESYLINVARGGVVDQDALVAALEDGEIRGAALDVFETEPLPEESPLWGFEEVTVTPHVAAFTREYYEGVAGIVRTNLERIAADGTFENRVV</sequence>
<evidence type="ECO:0000256" key="3">
    <source>
        <dbReference type="RuleBase" id="RU003719"/>
    </source>
</evidence>
<dbReference type="Proteomes" id="UP000000390">
    <property type="component" value="Chromosome"/>
</dbReference>
<dbReference type="GO" id="GO:0051287">
    <property type="term" value="F:NAD binding"/>
    <property type="evidence" value="ECO:0007669"/>
    <property type="project" value="InterPro"/>
</dbReference>
<reference evidence="7 9" key="2">
    <citation type="journal article" date="2014" name="PLoS Genet.">
        <title>Phylogenetically driven sequencing of extremely halophilic archaea reveals strategies for static and dynamic osmo-response.</title>
        <authorList>
            <person name="Becker E.A."/>
            <person name="Seitzer P.M."/>
            <person name="Tritt A."/>
            <person name="Larsen D."/>
            <person name="Krusor M."/>
            <person name="Yao A.I."/>
            <person name="Wu D."/>
            <person name="Madern D."/>
            <person name="Eisen J.A."/>
            <person name="Darling A.E."/>
            <person name="Facciotti M.T."/>
        </authorList>
    </citation>
    <scope>NUCLEOTIDE SEQUENCE [LARGE SCALE GENOMIC DNA]</scope>
    <source>
        <strain evidence="7">B3</strain>
        <strain evidence="9">DSM 18796 / CECT 7217 / JCM 14584 / KCTC 4019 / B3</strain>
    </source>
</reference>
<protein>
    <submittedName>
        <fullName evidence="6">2-D-hydroxyacid dehydrogenase</fullName>
    </submittedName>
</protein>
<dbReference type="InterPro" id="IPR036291">
    <property type="entry name" value="NAD(P)-bd_dom_sf"/>
</dbReference>
<accession>D8J7M4</accession>
<dbReference type="SUPFAM" id="SSF51735">
    <property type="entry name" value="NAD(P)-binding Rossmann-fold domains"/>
    <property type="match status" value="1"/>
</dbReference>
<dbReference type="KEGG" id="hje:HacjB3_13315"/>
<dbReference type="PANTHER" id="PTHR43333">
    <property type="entry name" value="2-HACID_DH_C DOMAIN-CONTAINING PROTEIN"/>
    <property type="match status" value="1"/>
</dbReference>
<dbReference type="CDD" id="cd05300">
    <property type="entry name" value="2-Hacid_dh_1"/>
    <property type="match status" value="1"/>
</dbReference>
<evidence type="ECO:0000256" key="1">
    <source>
        <dbReference type="ARBA" id="ARBA00023002"/>
    </source>
</evidence>
<comment type="similarity">
    <text evidence="3">Belongs to the D-isomer specific 2-hydroxyacid dehydrogenase family.</text>
</comment>
<dbReference type="PANTHER" id="PTHR43333:SF1">
    <property type="entry name" value="D-ISOMER SPECIFIC 2-HYDROXYACID DEHYDROGENASE NAD-BINDING DOMAIN-CONTAINING PROTEIN"/>
    <property type="match status" value="1"/>
</dbReference>
<proteinExistence type="inferred from homology"/>
<dbReference type="Pfam" id="PF00389">
    <property type="entry name" value="2-Hacid_dh"/>
    <property type="match status" value="1"/>
</dbReference>
<dbReference type="EMBL" id="AOHV01000024">
    <property type="protein sequence ID" value="ELY38140.1"/>
    <property type="molecule type" value="Genomic_DNA"/>
</dbReference>
<dbReference type="FunFam" id="3.40.50.720:FF:000363">
    <property type="entry name" value="D-isomer specific 2-hydroxyacid dehydrogenase"/>
    <property type="match status" value="1"/>
</dbReference>
<dbReference type="GO" id="GO:0016616">
    <property type="term" value="F:oxidoreductase activity, acting on the CH-OH group of donors, NAD or NADP as acceptor"/>
    <property type="evidence" value="ECO:0007669"/>
    <property type="project" value="InterPro"/>
</dbReference>